<accession>A0A2H0N4B2</accession>
<dbReference type="Proteomes" id="UP000229600">
    <property type="component" value="Unassembled WGS sequence"/>
</dbReference>
<evidence type="ECO:0000256" key="1">
    <source>
        <dbReference type="SAM" id="Phobius"/>
    </source>
</evidence>
<dbReference type="AlphaFoldDB" id="A0A2H0N4B2"/>
<keyword evidence="2" id="KW-0732">Signal</keyword>
<name>A0A2H0N4B2_9BACT</name>
<dbReference type="Pfam" id="PF18895">
    <property type="entry name" value="T4SS_pilin"/>
    <property type="match status" value="1"/>
</dbReference>
<organism evidence="3 4">
    <name type="scientific">Candidatus Magasanikbacteria bacterium CG11_big_fil_rev_8_21_14_0_20_39_34</name>
    <dbReference type="NCBI Taxonomy" id="1974653"/>
    <lineage>
        <taxon>Bacteria</taxon>
        <taxon>Candidatus Magasanikiibacteriota</taxon>
    </lineage>
</organism>
<evidence type="ECO:0000313" key="4">
    <source>
        <dbReference type="Proteomes" id="UP000229600"/>
    </source>
</evidence>
<feature type="chain" id="PRO_5013796050" evidence="2">
    <location>
        <begin position="27"/>
        <end position="174"/>
    </location>
</feature>
<evidence type="ECO:0000313" key="3">
    <source>
        <dbReference type="EMBL" id="PIR03721.1"/>
    </source>
</evidence>
<feature type="transmembrane region" description="Helical" evidence="1">
    <location>
        <begin position="99"/>
        <end position="120"/>
    </location>
</feature>
<dbReference type="EMBL" id="PCWN01000009">
    <property type="protein sequence ID" value="PIR03721.1"/>
    <property type="molecule type" value="Genomic_DNA"/>
</dbReference>
<proteinExistence type="predicted"/>
<gene>
    <name evidence="3" type="ORF">COV59_04590</name>
</gene>
<reference evidence="3 4" key="1">
    <citation type="submission" date="2017-09" db="EMBL/GenBank/DDBJ databases">
        <title>Depth-based differentiation of microbial function through sediment-hosted aquifers and enrichment of novel symbionts in the deep terrestrial subsurface.</title>
        <authorList>
            <person name="Probst A.J."/>
            <person name="Ladd B."/>
            <person name="Jarett J.K."/>
            <person name="Geller-Mcgrath D.E."/>
            <person name="Sieber C.M."/>
            <person name="Emerson J.B."/>
            <person name="Anantharaman K."/>
            <person name="Thomas B.C."/>
            <person name="Malmstrom R."/>
            <person name="Stieglmeier M."/>
            <person name="Klingl A."/>
            <person name="Woyke T."/>
            <person name="Ryan C.M."/>
            <person name="Banfield J.F."/>
        </authorList>
    </citation>
    <scope>NUCLEOTIDE SEQUENCE [LARGE SCALE GENOMIC DNA]</scope>
    <source>
        <strain evidence="3">CG11_big_fil_rev_8_21_14_0_20_39_34</strain>
    </source>
</reference>
<keyword evidence="1" id="KW-1133">Transmembrane helix</keyword>
<keyword evidence="1" id="KW-0472">Membrane</keyword>
<feature type="signal peptide" evidence="2">
    <location>
        <begin position="1"/>
        <end position="26"/>
    </location>
</feature>
<comment type="caution">
    <text evidence="3">The sequence shown here is derived from an EMBL/GenBank/DDBJ whole genome shotgun (WGS) entry which is preliminary data.</text>
</comment>
<protein>
    <submittedName>
        <fullName evidence="3">Uncharacterized protein</fullName>
    </submittedName>
</protein>
<feature type="transmembrane region" description="Helical" evidence="1">
    <location>
        <begin position="55"/>
        <end position="78"/>
    </location>
</feature>
<dbReference type="InterPro" id="IPR043993">
    <property type="entry name" value="T4SS_pilin"/>
</dbReference>
<evidence type="ECO:0000256" key="2">
    <source>
        <dbReference type="SAM" id="SignalP"/>
    </source>
</evidence>
<sequence>MKKSLFLTLCISLLFTGFVFVTPVHANFNSNVDKQTQALAGNTGASFGQARDPRIVVANVIRIIISILGMGFLAYLIYAGSLWMTAGGNDSQVDKAKSIIRTSVIGLVIIFCSYMITIAITRIATGNPRAFQEGIQFERIETEPCVGGDCFNQQGVYDRPDNADGFYAPGTPGR</sequence>
<keyword evidence="1" id="KW-0812">Transmembrane</keyword>